<reference evidence="2 3" key="1">
    <citation type="submission" date="2017-03" db="EMBL/GenBank/DDBJ databases">
        <authorList>
            <person name="Afonso C.L."/>
            <person name="Miller P.J."/>
            <person name="Scott M.A."/>
            <person name="Spackman E."/>
            <person name="Goraichik I."/>
            <person name="Dimitrov K.M."/>
            <person name="Suarez D.L."/>
            <person name="Swayne D.E."/>
        </authorList>
    </citation>
    <scope>NUCLEOTIDE SEQUENCE [LARGE SCALE GENOMIC DNA]</scope>
    <source>
        <strain evidence="2 3">CECT 7971</strain>
    </source>
</reference>
<protein>
    <recommendedName>
        <fullName evidence="1">DUF1330 domain-containing protein</fullName>
    </recommendedName>
</protein>
<dbReference type="OrthoDB" id="582594at2"/>
<evidence type="ECO:0000313" key="3">
    <source>
        <dbReference type="Proteomes" id="UP000193307"/>
    </source>
</evidence>
<feature type="domain" description="DUF1330" evidence="1">
    <location>
        <begin position="6"/>
        <end position="88"/>
    </location>
</feature>
<dbReference type="SUPFAM" id="SSF54909">
    <property type="entry name" value="Dimeric alpha+beta barrel"/>
    <property type="match status" value="1"/>
</dbReference>
<dbReference type="InterPro" id="IPR011008">
    <property type="entry name" value="Dimeric_a/b-barrel"/>
</dbReference>
<dbReference type="AlphaFoldDB" id="A0A1Y5RB93"/>
<dbReference type="EMBL" id="FWFW01000001">
    <property type="protein sequence ID" value="SLN13315.1"/>
    <property type="molecule type" value="Genomic_DNA"/>
</dbReference>
<dbReference type="Proteomes" id="UP000193307">
    <property type="component" value="Unassembled WGS sequence"/>
</dbReference>
<organism evidence="2 3">
    <name type="scientific">Pacificibacter marinus</name>
    <dbReference type="NCBI Taxonomy" id="658057"/>
    <lineage>
        <taxon>Bacteria</taxon>
        <taxon>Pseudomonadati</taxon>
        <taxon>Pseudomonadota</taxon>
        <taxon>Alphaproteobacteria</taxon>
        <taxon>Rhodobacterales</taxon>
        <taxon>Roseobacteraceae</taxon>
        <taxon>Pacificibacter</taxon>
    </lineage>
</organism>
<evidence type="ECO:0000259" key="1">
    <source>
        <dbReference type="Pfam" id="PF07045"/>
    </source>
</evidence>
<accession>A0A1Y5RB93</accession>
<sequence length="102" mass="11196">MPVKVIALVTINDDQPRALAAYLEATLPLLEAVGGSITQRFTVQGQVVGSMPARSVMIIDYPSYEAVQELFESEAYQNIIPTRNLAFKDYTVSVVSMETTVI</sequence>
<evidence type="ECO:0000313" key="2">
    <source>
        <dbReference type="EMBL" id="SLN13315.1"/>
    </source>
</evidence>
<proteinExistence type="predicted"/>
<dbReference type="Pfam" id="PF07045">
    <property type="entry name" value="DUF1330"/>
    <property type="match status" value="1"/>
</dbReference>
<dbReference type="InterPro" id="IPR010753">
    <property type="entry name" value="DUF1330"/>
</dbReference>
<keyword evidence="3" id="KW-1185">Reference proteome</keyword>
<dbReference type="RefSeq" id="WP_085847096.1">
    <property type="nucleotide sequence ID" value="NZ_FNZV01000001.1"/>
</dbReference>
<gene>
    <name evidence="2" type="ORF">PAM7971_00172</name>
</gene>
<dbReference type="Gene3D" id="3.30.70.100">
    <property type="match status" value="1"/>
</dbReference>
<name>A0A1Y5RB93_9RHOB</name>